<dbReference type="GO" id="GO:0006749">
    <property type="term" value="P:glutathione metabolic process"/>
    <property type="evidence" value="ECO:0007669"/>
    <property type="project" value="TreeGrafter"/>
</dbReference>
<gene>
    <name evidence="2" type="ORF">F9K94_22535</name>
</gene>
<name>A0A7V7VQK7_9HYPH</name>
<evidence type="ECO:0000313" key="3">
    <source>
        <dbReference type="Proteomes" id="UP000460650"/>
    </source>
</evidence>
<protein>
    <submittedName>
        <fullName evidence="2">Glutathione S-transferase</fullName>
    </submittedName>
</protein>
<sequence length="213" mass="23698">MKLLGSLRSPYVRKALVVASEAGLRADIELVLHSVHLASHEPEVMAVNPLNKLPTLVLDDGRVLFDSLVISEFLAWKAGRDDLMPGDPEARFRVLTRHALANGLLDLAIMRLVEVAKPAERQWPEVVAACDIKMAAVLDQLEAEHETLVAEGCTIGTLALAVALIYLDFRFAFLEWRKTRPRLGAWHRDFTTRPSLRDNPFEDTSPALAGMVR</sequence>
<dbReference type="InterPro" id="IPR036282">
    <property type="entry name" value="Glutathione-S-Trfase_C_sf"/>
</dbReference>
<dbReference type="InterPro" id="IPR036249">
    <property type="entry name" value="Thioredoxin-like_sf"/>
</dbReference>
<dbReference type="Gene3D" id="1.20.1050.10">
    <property type="match status" value="1"/>
</dbReference>
<dbReference type="SUPFAM" id="SSF47616">
    <property type="entry name" value="GST C-terminal domain-like"/>
    <property type="match status" value="1"/>
</dbReference>
<reference evidence="2 3" key="1">
    <citation type="submission" date="2019-09" db="EMBL/GenBank/DDBJ databases">
        <title>Taxonomic organization of the family Brucellaceae based on a phylogenomic approach.</title>
        <authorList>
            <person name="Leclercq S."/>
            <person name="Cloeckaert A."/>
            <person name="Zygmunt M.S."/>
        </authorList>
    </citation>
    <scope>NUCLEOTIDE SEQUENCE [LARGE SCALE GENOMIC DNA]</scope>
    <source>
        <strain evidence="2 3">TA93</strain>
    </source>
</reference>
<dbReference type="Proteomes" id="UP000460650">
    <property type="component" value="Unassembled WGS sequence"/>
</dbReference>
<dbReference type="Gene3D" id="3.40.30.10">
    <property type="entry name" value="Glutaredoxin"/>
    <property type="match status" value="1"/>
</dbReference>
<accession>A0A7V7VQK7</accession>
<dbReference type="AlphaFoldDB" id="A0A7V7VQK7"/>
<dbReference type="Pfam" id="PF13409">
    <property type="entry name" value="GST_N_2"/>
    <property type="match status" value="1"/>
</dbReference>
<dbReference type="PANTHER" id="PTHR43969:SF9">
    <property type="entry name" value="GLUTATHIONE S TRANSFERASE D10, ISOFORM A-RELATED"/>
    <property type="match status" value="1"/>
</dbReference>
<dbReference type="RefSeq" id="WP_151648764.1">
    <property type="nucleotide sequence ID" value="NZ_WBVY01000009.1"/>
</dbReference>
<evidence type="ECO:0000259" key="1">
    <source>
        <dbReference type="PROSITE" id="PS50404"/>
    </source>
</evidence>
<comment type="caution">
    <text evidence="2">The sequence shown here is derived from an EMBL/GenBank/DDBJ whole genome shotgun (WGS) entry which is preliminary data.</text>
</comment>
<dbReference type="EMBL" id="WBVY01000009">
    <property type="protein sequence ID" value="KAB2654849.1"/>
    <property type="molecule type" value="Genomic_DNA"/>
</dbReference>
<keyword evidence="2" id="KW-0808">Transferase</keyword>
<proteinExistence type="predicted"/>
<evidence type="ECO:0000313" key="2">
    <source>
        <dbReference type="EMBL" id="KAB2654849.1"/>
    </source>
</evidence>
<feature type="domain" description="GST N-terminal" evidence="1">
    <location>
        <begin position="1"/>
        <end position="82"/>
    </location>
</feature>
<dbReference type="PROSITE" id="PS50404">
    <property type="entry name" value="GST_NTER"/>
    <property type="match status" value="1"/>
</dbReference>
<dbReference type="SUPFAM" id="SSF52833">
    <property type="entry name" value="Thioredoxin-like"/>
    <property type="match status" value="1"/>
</dbReference>
<dbReference type="PANTHER" id="PTHR43969">
    <property type="entry name" value="GLUTATHIONE S TRANSFERASE D10, ISOFORM A-RELATED"/>
    <property type="match status" value="1"/>
</dbReference>
<dbReference type="GO" id="GO:0004364">
    <property type="term" value="F:glutathione transferase activity"/>
    <property type="evidence" value="ECO:0007669"/>
    <property type="project" value="TreeGrafter"/>
</dbReference>
<organism evidence="2 3">
    <name type="scientific">Brucella tritici</name>
    <dbReference type="NCBI Taxonomy" id="94626"/>
    <lineage>
        <taxon>Bacteria</taxon>
        <taxon>Pseudomonadati</taxon>
        <taxon>Pseudomonadota</taxon>
        <taxon>Alphaproteobacteria</taxon>
        <taxon>Hyphomicrobiales</taxon>
        <taxon>Brucellaceae</taxon>
        <taxon>Brucella/Ochrobactrum group</taxon>
        <taxon>Brucella</taxon>
    </lineage>
</organism>
<dbReference type="CDD" id="cd03205">
    <property type="entry name" value="GST_C_6"/>
    <property type="match status" value="1"/>
</dbReference>
<dbReference type="InterPro" id="IPR004045">
    <property type="entry name" value="Glutathione_S-Trfase_N"/>
</dbReference>